<accession>A0A450RU12</accession>
<organism evidence="3">
    <name type="scientific">Candidatus Kentrum sp. DK</name>
    <dbReference type="NCBI Taxonomy" id="2126562"/>
    <lineage>
        <taxon>Bacteria</taxon>
        <taxon>Pseudomonadati</taxon>
        <taxon>Pseudomonadota</taxon>
        <taxon>Gammaproteobacteria</taxon>
        <taxon>Candidatus Kentrum</taxon>
    </lineage>
</organism>
<keyword evidence="2" id="KW-1133">Transmembrane helix</keyword>
<evidence type="ECO:0000256" key="2">
    <source>
        <dbReference type="SAM" id="Phobius"/>
    </source>
</evidence>
<feature type="transmembrane region" description="Helical" evidence="2">
    <location>
        <begin position="46"/>
        <end position="71"/>
    </location>
</feature>
<evidence type="ECO:0000256" key="1">
    <source>
        <dbReference type="SAM" id="MobiDB-lite"/>
    </source>
</evidence>
<sequence length="175" mass="19009">MCSLTALKMASKCAATKCKSRLLDHLCLVMKHNSRFAVASHASVSLLSFIVLAGYLSPNVITLFYVLLSILHRQGAPVRSLFFVRGGFHCPGHPDPCANHAVQLFLIGAALFADIYQRPIWPPPATGAWGQAALARFSDSASEKVQGALCKSPDVPLSPEKTGEKAEFTRRKRAF</sequence>
<reference evidence="3" key="1">
    <citation type="submission" date="2019-02" db="EMBL/GenBank/DDBJ databases">
        <authorList>
            <person name="Gruber-Vodicka R. H."/>
            <person name="Seah K. B. B."/>
        </authorList>
    </citation>
    <scope>NUCLEOTIDE SEQUENCE</scope>
    <source>
        <strain evidence="3">BECK_DK47</strain>
    </source>
</reference>
<protein>
    <recommendedName>
        <fullName evidence="4">Transmembrane protein</fullName>
    </recommendedName>
</protein>
<name>A0A450RU12_9GAMM</name>
<keyword evidence="2" id="KW-0472">Membrane</keyword>
<gene>
    <name evidence="3" type="ORF">BECKDK2373B_GA0170837_100217</name>
</gene>
<feature type="region of interest" description="Disordered" evidence="1">
    <location>
        <begin position="151"/>
        <end position="175"/>
    </location>
</feature>
<keyword evidence="2" id="KW-0812">Transmembrane</keyword>
<proteinExistence type="predicted"/>
<evidence type="ECO:0000313" key="3">
    <source>
        <dbReference type="EMBL" id="VFJ42594.1"/>
    </source>
</evidence>
<evidence type="ECO:0008006" key="4">
    <source>
        <dbReference type="Google" id="ProtNLM"/>
    </source>
</evidence>
<dbReference type="AlphaFoldDB" id="A0A450RU12"/>
<dbReference type="EMBL" id="CAADEX010000002">
    <property type="protein sequence ID" value="VFJ42594.1"/>
    <property type="molecule type" value="Genomic_DNA"/>
</dbReference>